<evidence type="ECO:0000259" key="1">
    <source>
        <dbReference type="Pfam" id="PF00535"/>
    </source>
</evidence>
<dbReference type="InterPro" id="IPR029044">
    <property type="entry name" value="Nucleotide-diphossugar_trans"/>
</dbReference>
<dbReference type="CDD" id="cd00761">
    <property type="entry name" value="Glyco_tranf_GTA_type"/>
    <property type="match status" value="1"/>
</dbReference>
<name>A0A7M1VVZ7_VIBPH</name>
<dbReference type="EMBL" id="MT898404">
    <property type="protein sequence ID" value="QOS29574.1"/>
    <property type="molecule type" value="Genomic_DNA"/>
</dbReference>
<evidence type="ECO:0000313" key="4">
    <source>
        <dbReference type="EMBL" id="QOS29574.1"/>
    </source>
</evidence>
<dbReference type="EMBL" id="MT898035">
    <property type="protein sequence ID" value="QOS15855.1"/>
    <property type="molecule type" value="Genomic_DNA"/>
</dbReference>
<dbReference type="AlphaFoldDB" id="A0A7M1VVZ7"/>
<sequence>MKNDILVSIIIPLYNKEKVIRKTVSSVLRQSYSNVEVIVVNDGSTDLSVENLSCLDDHRLIILTKENGGVSSARNVGAKMANGEYILFLDADDTLYPQGVERLINSALENDFPDVVCGGFSISNQSQKKTVSFSSALYNNRVFEHLFKERFYLRMGNFILKNKGMKKEKYFDEQYCFYEDMSFILSAINSKRVLVIKDIIMNYAKENGELSIVPPRLEKDWTYSASFQCRSFYERLIIGSVIGRTMKLRLFNNEYKNAFQYLIKYNVNFYYVCLSFFYRRFNK</sequence>
<evidence type="ECO:0000313" key="2">
    <source>
        <dbReference type="EMBL" id="QOS15855.1"/>
    </source>
</evidence>
<protein>
    <submittedName>
        <fullName evidence="3">Putative glycosyltransferase EpsJ</fullName>
        <ecNumber evidence="3">2.4.-.-</ecNumber>
    </submittedName>
</protein>
<dbReference type="RefSeq" id="WP_116920497.1">
    <property type="nucleotide sequence ID" value="NZ_JAQBMJ010000007.1"/>
</dbReference>
<dbReference type="InterPro" id="IPR001173">
    <property type="entry name" value="Glyco_trans_2-like"/>
</dbReference>
<keyword evidence="3" id="KW-0808">Transferase</keyword>
<organism evidence="3">
    <name type="scientific">Vibrio parahaemolyticus</name>
    <dbReference type="NCBI Taxonomy" id="670"/>
    <lineage>
        <taxon>Bacteria</taxon>
        <taxon>Pseudomonadati</taxon>
        <taxon>Pseudomonadota</taxon>
        <taxon>Gammaproteobacteria</taxon>
        <taxon>Vibrionales</taxon>
        <taxon>Vibrionaceae</taxon>
        <taxon>Vibrio</taxon>
    </lineage>
</organism>
<gene>
    <name evidence="3" type="primary">epsJ</name>
    <name evidence="2" type="ORF">VP11_00012</name>
    <name evidence="4" type="ORF">VP7_00012</name>
    <name evidence="3" type="ORF">VP9_00012</name>
</gene>
<dbReference type="PANTHER" id="PTHR22916:SF3">
    <property type="entry name" value="UDP-GLCNAC:BETAGAL BETA-1,3-N-ACETYLGLUCOSAMINYLTRANSFERASE-LIKE PROTEIN 1"/>
    <property type="match status" value="1"/>
</dbReference>
<evidence type="ECO:0000313" key="3">
    <source>
        <dbReference type="EMBL" id="QOS18125.1"/>
    </source>
</evidence>
<dbReference type="SUPFAM" id="SSF53448">
    <property type="entry name" value="Nucleotide-diphospho-sugar transferases"/>
    <property type="match status" value="1"/>
</dbReference>
<feature type="domain" description="Glycosyltransferase 2-like" evidence="1">
    <location>
        <begin position="8"/>
        <end position="168"/>
    </location>
</feature>
<reference evidence="3" key="1">
    <citation type="submission" date="2020-08" db="EMBL/GenBank/DDBJ databases">
        <title>Genetic structure, function and evolution of capsule biosynthesis loci in Vibrio parahaemolyticus.</title>
        <authorList>
            <person name="Li L."/>
            <person name="Bian S."/>
        </authorList>
    </citation>
    <scope>NUCLEOTIDE SEQUENCE</scope>
    <source>
        <strain evidence="2">VP11</strain>
        <strain evidence="4">VP7</strain>
        <strain evidence="3">VP9</strain>
    </source>
</reference>
<dbReference type="Gene3D" id="3.90.550.10">
    <property type="entry name" value="Spore Coat Polysaccharide Biosynthesis Protein SpsA, Chain A"/>
    <property type="match status" value="1"/>
</dbReference>
<keyword evidence="3" id="KW-0328">Glycosyltransferase</keyword>
<dbReference type="Pfam" id="PF00535">
    <property type="entry name" value="Glycos_transf_2"/>
    <property type="match status" value="1"/>
</dbReference>
<dbReference type="EMBL" id="MT898097">
    <property type="protein sequence ID" value="QOS18125.1"/>
    <property type="molecule type" value="Genomic_DNA"/>
</dbReference>
<dbReference type="PANTHER" id="PTHR22916">
    <property type="entry name" value="GLYCOSYLTRANSFERASE"/>
    <property type="match status" value="1"/>
</dbReference>
<dbReference type="EC" id="2.4.-.-" evidence="3"/>
<accession>A0A7M1VVZ7</accession>
<proteinExistence type="predicted"/>
<dbReference type="GO" id="GO:0016758">
    <property type="term" value="F:hexosyltransferase activity"/>
    <property type="evidence" value="ECO:0007669"/>
    <property type="project" value="UniProtKB-ARBA"/>
</dbReference>